<keyword evidence="1" id="KW-0697">Rotamase</keyword>
<dbReference type="InterPro" id="IPR046357">
    <property type="entry name" value="PPIase_dom_sf"/>
</dbReference>
<dbReference type="Pfam" id="PF00254">
    <property type="entry name" value="FKBP_C"/>
    <property type="match status" value="1"/>
</dbReference>
<dbReference type="EC" id="5.2.1.8" evidence="1"/>
<dbReference type="InterPro" id="IPR029063">
    <property type="entry name" value="SAM-dependent_MTases_sf"/>
</dbReference>
<evidence type="ECO:0000313" key="3">
    <source>
        <dbReference type="EMBL" id="CAH0364254.1"/>
    </source>
</evidence>
<sequence length="450" mass="48682">MPPQMTALLLLCTTTAYQPPHKSHARTVALRAQRTYTLTDGKDKTDLLEVTTKAEGRTFVLDGSKMLTLYECSFFEGKLGYQVWPAALAGAAWACQNKALFEGKRVLELGSGVGLFGCAVAAVTDAAHVTLTDLDAVNDRDFDAPSGLLDAQRRTCIANGFDQVDSKRVDWADSESWLEPVDVVVCADCVYAPEAIEPLANCIAHHLAEDGVLYAFSAERDWSDAKYARAAPSDLEDALRAVGLRVATARSSITTASGVYDVVLHTASRVIDDTTTGVDRRSVLGATALAFAPRAHAADDPRTDIKARADYVEKEAQDQGFRTSRINVLKVEPGPAAATGCMRSRDADVVEIDYVGSVVDGGVFDRRSRFAAMLGSGEVLKGLELGLYDMCIGERRVLRVPPALGFGDRGSRAFGVPGGATLEYDVTLRGINLQYNPSVRREDLDFEQRF</sequence>
<dbReference type="InterPro" id="IPR001179">
    <property type="entry name" value="PPIase_FKBP_dom"/>
</dbReference>
<evidence type="ECO:0000259" key="2">
    <source>
        <dbReference type="PROSITE" id="PS50059"/>
    </source>
</evidence>
<dbReference type="Gene3D" id="3.10.50.40">
    <property type="match status" value="1"/>
</dbReference>
<comment type="catalytic activity">
    <reaction evidence="1">
        <text>[protein]-peptidylproline (omega=180) = [protein]-peptidylproline (omega=0)</text>
        <dbReference type="Rhea" id="RHEA:16237"/>
        <dbReference type="Rhea" id="RHEA-COMP:10747"/>
        <dbReference type="Rhea" id="RHEA-COMP:10748"/>
        <dbReference type="ChEBI" id="CHEBI:83833"/>
        <dbReference type="ChEBI" id="CHEBI:83834"/>
        <dbReference type="EC" id="5.2.1.8"/>
    </reaction>
</comment>
<gene>
    <name evidence="3" type="ORF">PECAL_1P06090</name>
</gene>
<dbReference type="SUPFAM" id="SSF54534">
    <property type="entry name" value="FKBP-like"/>
    <property type="match status" value="1"/>
</dbReference>
<dbReference type="EMBL" id="CAKKNE010000001">
    <property type="protein sequence ID" value="CAH0364254.1"/>
    <property type="molecule type" value="Genomic_DNA"/>
</dbReference>
<evidence type="ECO:0000313" key="4">
    <source>
        <dbReference type="Proteomes" id="UP000789595"/>
    </source>
</evidence>
<dbReference type="InterPro" id="IPR019410">
    <property type="entry name" value="Methyltransf_16"/>
</dbReference>
<dbReference type="SUPFAM" id="SSF53335">
    <property type="entry name" value="S-adenosyl-L-methionine-dependent methyltransferases"/>
    <property type="match status" value="1"/>
</dbReference>
<dbReference type="OrthoDB" id="77911at2759"/>
<evidence type="ECO:0000256" key="1">
    <source>
        <dbReference type="PROSITE-ProRule" id="PRU00277"/>
    </source>
</evidence>
<reference evidence="3" key="1">
    <citation type="submission" date="2021-11" db="EMBL/GenBank/DDBJ databases">
        <authorList>
            <consortium name="Genoscope - CEA"/>
            <person name="William W."/>
        </authorList>
    </citation>
    <scope>NUCLEOTIDE SEQUENCE</scope>
</reference>
<comment type="caution">
    <text evidence="3">The sequence shown here is derived from an EMBL/GenBank/DDBJ whole genome shotgun (WGS) entry which is preliminary data.</text>
</comment>
<name>A0A8J2WRE4_9STRA</name>
<dbReference type="Gene3D" id="3.40.50.150">
    <property type="entry name" value="Vaccinia Virus protein VP39"/>
    <property type="match status" value="1"/>
</dbReference>
<keyword evidence="1" id="KW-0413">Isomerase</keyword>
<dbReference type="PANTHER" id="PTHR14614">
    <property type="entry name" value="HEPATOCELLULAR CARCINOMA-ASSOCIATED ANTIGEN"/>
    <property type="match status" value="1"/>
</dbReference>
<dbReference type="PROSITE" id="PS50059">
    <property type="entry name" value="FKBP_PPIASE"/>
    <property type="match status" value="1"/>
</dbReference>
<dbReference type="GO" id="GO:0003755">
    <property type="term" value="F:peptidyl-prolyl cis-trans isomerase activity"/>
    <property type="evidence" value="ECO:0007669"/>
    <property type="project" value="UniProtKB-KW"/>
</dbReference>
<organism evidence="3 4">
    <name type="scientific">Pelagomonas calceolata</name>
    <dbReference type="NCBI Taxonomy" id="35677"/>
    <lineage>
        <taxon>Eukaryota</taxon>
        <taxon>Sar</taxon>
        <taxon>Stramenopiles</taxon>
        <taxon>Ochrophyta</taxon>
        <taxon>Pelagophyceae</taxon>
        <taxon>Pelagomonadales</taxon>
        <taxon>Pelagomonadaceae</taxon>
        <taxon>Pelagomonas</taxon>
    </lineage>
</organism>
<dbReference type="Proteomes" id="UP000789595">
    <property type="component" value="Unassembled WGS sequence"/>
</dbReference>
<dbReference type="AlphaFoldDB" id="A0A8J2WRE4"/>
<accession>A0A8J2WRE4</accession>
<proteinExistence type="predicted"/>
<keyword evidence="4" id="KW-1185">Reference proteome</keyword>
<protein>
    <recommendedName>
        <fullName evidence="1">peptidylprolyl isomerase</fullName>
        <ecNumber evidence="1">5.2.1.8</ecNumber>
    </recommendedName>
</protein>
<feature type="domain" description="PPIase FKBP-type" evidence="2">
    <location>
        <begin position="347"/>
        <end position="432"/>
    </location>
</feature>
<dbReference type="Pfam" id="PF10294">
    <property type="entry name" value="Methyltransf_16"/>
    <property type="match status" value="1"/>
</dbReference>